<sequence length="210" mass="23788">MQEKPSTTSRPHSIRRKKRATLKEREGHIPQGRTYAKYANAASAIETPLVSASLPVMKGAYSARNAKQKRGDKKIWSVDELIREGLSYVHWDGYQNKPLLDNTGTVIAVLVGQPLDEGYRRAAANPPSTWHYPALNVGVTYAKGMGEPATLNDREHSAMVSRLLADEDIERLATFASAAFQFWAPNVYKYYKDHLDPLWVRMPYLRRNFP</sequence>
<dbReference type="STRING" id="39966.A0A369JP45"/>
<dbReference type="AlphaFoldDB" id="A0A369JP45"/>
<reference evidence="2" key="1">
    <citation type="submission" date="2018-04" db="EMBL/GenBank/DDBJ databases">
        <title>Whole genome sequencing of Hypsizygus marmoreus.</title>
        <authorList>
            <person name="Choi I.-G."/>
            <person name="Min B."/>
            <person name="Kim J.-G."/>
            <person name="Kim S."/>
            <person name="Oh Y.-L."/>
            <person name="Kong W.-S."/>
            <person name="Park H."/>
            <person name="Jeong J."/>
            <person name="Song E.-S."/>
        </authorList>
    </citation>
    <scope>NUCLEOTIDE SEQUENCE [LARGE SCALE GENOMIC DNA]</scope>
    <source>
        <strain evidence="2">51987-8</strain>
    </source>
</reference>
<protein>
    <submittedName>
        <fullName evidence="2">Uncharacterized protein</fullName>
    </submittedName>
</protein>
<feature type="compositionally biased region" description="Polar residues" evidence="1">
    <location>
        <begin position="1"/>
        <end position="11"/>
    </location>
</feature>
<proteinExistence type="predicted"/>
<accession>A0A369JP45</accession>
<evidence type="ECO:0000256" key="1">
    <source>
        <dbReference type="SAM" id="MobiDB-lite"/>
    </source>
</evidence>
<gene>
    <name evidence="2" type="ORF">Hypma_011940</name>
</gene>
<feature type="region of interest" description="Disordered" evidence="1">
    <location>
        <begin position="1"/>
        <end position="28"/>
    </location>
</feature>
<name>A0A369JP45_HYPMA</name>
<evidence type="ECO:0000313" key="2">
    <source>
        <dbReference type="EMBL" id="RDB21164.1"/>
    </source>
</evidence>
<dbReference type="InParanoid" id="A0A369JP45"/>
<keyword evidence="3" id="KW-1185">Reference proteome</keyword>
<comment type="caution">
    <text evidence="2">The sequence shown here is derived from an EMBL/GenBank/DDBJ whole genome shotgun (WGS) entry which is preliminary data.</text>
</comment>
<dbReference type="OrthoDB" id="3031270at2759"/>
<organism evidence="2 3">
    <name type="scientific">Hypsizygus marmoreus</name>
    <name type="common">White beech mushroom</name>
    <name type="synonym">Agaricus marmoreus</name>
    <dbReference type="NCBI Taxonomy" id="39966"/>
    <lineage>
        <taxon>Eukaryota</taxon>
        <taxon>Fungi</taxon>
        <taxon>Dikarya</taxon>
        <taxon>Basidiomycota</taxon>
        <taxon>Agaricomycotina</taxon>
        <taxon>Agaricomycetes</taxon>
        <taxon>Agaricomycetidae</taxon>
        <taxon>Agaricales</taxon>
        <taxon>Tricholomatineae</taxon>
        <taxon>Lyophyllaceae</taxon>
        <taxon>Hypsizygus</taxon>
    </lineage>
</organism>
<evidence type="ECO:0000313" key="3">
    <source>
        <dbReference type="Proteomes" id="UP000076154"/>
    </source>
</evidence>
<dbReference type="Proteomes" id="UP000076154">
    <property type="component" value="Unassembled WGS sequence"/>
</dbReference>
<dbReference type="EMBL" id="LUEZ02000055">
    <property type="protein sequence ID" value="RDB21164.1"/>
    <property type="molecule type" value="Genomic_DNA"/>
</dbReference>